<gene>
    <name evidence="1" type="ORF">LCGC14_2974180</name>
</gene>
<proteinExistence type="predicted"/>
<reference evidence="1" key="1">
    <citation type="journal article" date="2015" name="Nature">
        <title>Complex archaea that bridge the gap between prokaryotes and eukaryotes.</title>
        <authorList>
            <person name="Spang A."/>
            <person name="Saw J.H."/>
            <person name="Jorgensen S.L."/>
            <person name="Zaremba-Niedzwiedzka K."/>
            <person name="Martijn J."/>
            <person name="Lind A.E."/>
            <person name="van Eijk R."/>
            <person name="Schleper C."/>
            <person name="Guy L."/>
            <person name="Ettema T.J."/>
        </authorList>
    </citation>
    <scope>NUCLEOTIDE SEQUENCE</scope>
</reference>
<sequence length="46" mass="5192">PRHRQRHHHAMIVSAVDARTVKGTFSDDQPVGAFFNIGAHRLQCPE</sequence>
<dbReference type="AlphaFoldDB" id="A0A0F8XW05"/>
<comment type="caution">
    <text evidence="1">The sequence shown here is derived from an EMBL/GenBank/DDBJ whole genome shotgun (WGS) entry which is preliminary data.</text>
</comment>
<accession>A0A0F8XW05</accession>
<name>A0A0F8XW05_9ZZZZ</name>
<protein>
    <submittedName>
        <fullName evidence="1">Uncharacterized protein</fullName>
    </submittedName>
</protein>
<dbReference type="EMBL" id="LAZR01060559">
    <property type="protein sequence ID" value="KKK65430.1"/>
    <property type="molecule type" value="Genomic_DNA"/>
</dbReference>
<evidence type="ECO:0000313" key="1">
    <source>
        <dbReference type="EMBL" id="KKK65430.1"/>
    </source>
</evidence>
<organism evidence="1">
    <name type="scientific">marine sediment metagenome</name>
    <dbReference type="NCBI Taxonomy" id="412755"/>
    <lineage>
        <taxon>unclassified sequences</taxon>
        <taxon>metagenomes</taxon>
        <taxon>ecological metagenomes</taxon>
    </lineage>
</organism>
<feature type="non-terminal residue" evidence="1">
    <location>
        <position position="1"/>
    </location>
</feature>